<evidence type="ECO:0000313" key="2">
    <source>
        <dbReference type="EMBL" id="QYC74590.1"/>
    </source>
</evidence>
<name>A0AAQ0J6H8_9CHLA</name>
<evidence type="ECO:0000313" key="3">
    <source>
        <dbReference type="Proteomes" id="UP000825134"/>
    </source>
</evidence>
<reference evidence="2" key="1">
    <citation type="journal article" date="2021" name="Front. Microbiol.">
        <title>Generation of Tetracycline and Rifamycin Resistant Chlamydia Suis Recombinants.</title>
        <authorList>
            <person name="Marti H."/>
            <person name="Bommana S."/>
            <person name="Read T.D."/>
            <person name="Pesch T."/>
            <person name="Prahauser B."/>
            <person name="Dean D."/>
            <person name="Borel N."/>
        </authorList>
    </citation>
    <scope>NUCLEOTIDE SEQUENCE</scope>
    <source>
        <strain evidence="2">208.1</strain>
    </source>
</reference>
<evidence type="ECO:0000259" key="1">
    <source>
        <dbReference type="Pfam" id="PF01996"/>
    </source>
</evidence>
<gene>
    <name evidence="2" type="ORF">INQ84_01090</name>
</gene>
<dbReference type="AlphaFoldDB" id="A0AAQ0J6H8"/>
<organism evidence="2 3">
    <name type="scientific">Chlamydia suis</name>
    <dbReference type="NCBI Taxonomy" id="83559"/>
    <lineage>
        <taxon>Bacteria</taxon>
        <taxon>Pseudomonadati</taxon>
        <taxon>Chlamydiota</taxon>
        <taxon>Chlamydiia</taxon>
        <taxon>Chlamydiales</taxon>
        <taxon>Chlamydiaceae</taxon>
        <taxon>Chlamydia/Chlamydophila group</taxon>
        <taxon>Chlamydia</taxon>
    </lineage>
</organism>
<dbReference type="NCBIfam" id="TIGR04132">
    <property type="entry name" value="intra_fol_E_lig"/>
    <property type="match status" value="1"/>
</dbReference>
<accession>A0AAQ0J6H8</accession>
<dbReference type="EMBL" id="CP063185">
    <property type="protein sequence ID" value="QYC74590.1"/>
    <property type="molecule type" value="Genomic_DNA"/>
</dbReference>
<keyword evidence="2" id="KW-0436">Ligase</keyword>
<sequence length="243" mass="27053">MKITPIKTRRVVAQDSLQEILQEALPTLQERSIVAISSKIISLCEGSVADAQVSKAELIKKEAEAYLFCEKSGIYLTKKEGILIPSAGIDESNTDQAFVLYPKNLLRSCNQIGEWLKKVFRVKELGIIITDSHTTPMRRGVLGIGLCWYGFSPLHNYVGSPDCFGRPLQMTQSNLVDALAVAAVVCMGEGNEQTPLAVIEQAPKVVYHQHPTSQEEYFSLRIDETEDLYGPLLQAVLWNQEKE</sequence>
<dbReference type="Gene3D" id="3.30.1330.100">
    <property type="entry name" value="CofE-like"/>
    <property type="match status" value="1"/>
</dbReference>
<dbReference type="SUPFAM" id="SSF144010">
    <property type="entry name" value="CofE-like"/>
    <property type="match status" value="1"/>
</dbReference>
<proteinExistence type="predicted"/>
<protein>
    <submittedName>
        <fullName evidence="2">Folate metabolism gamma-glutamate ligase</fullName>
    </submittedName>
</protein>
<dbReference type="Pfam" id="PF01996">
    <property type="entry name" value="F420_ligase"/>
    <property type="match status" value="1"/>
</dbReference>
<dbReference type="PANTHER" id="PTHR47917">
    <property type="match status" value="1"/>
</dbReference>
<dbReference type="InterPro" id="IPR026416">
    <property type="entry name" value="Fol_metab_g-glu_lig"/>
</dbReference>
<dbReference type="GO" id="GO:0016874">
    <property type="term" value="F:ligase activity"/>
    <property type="evidence" value="ECO:0007669"/>
    <property type="project" value="UniProtKB-KW"/>
</dbReference>
<dbReference type="RefSeq" id="WP_219664563.1">
    <property type="nucleotide sequence ID" value="NZ_CP063064.1"/>
</dbReference>
<dbReference type="PANTHER" id="PTHR47917:SF1">
    <property type="entry name" value="COENZYME F420:L-GLUTAMATE LIGASE"/>
    <property type="match status" value="1"/>
</dbReference>
<dbReference type="Proteomes" id="UP000825134">
    <property type="component" value="Chromosome"/>
</dbReference>
<feature type="domain" description="Coenzyme F420:L-glutamate ligase-like" evidence="1">
    <location>
        <begin position="6"/>
        <end position="200"/>
    </location>
</feature>
<dbReference type="InterPro" id="IPR002847">
    <property type="entry name" value="F420-0_gamma-glut_ligase-dom"/>
</dbReference>